<protein>
    <submittedName>
        <fullName evidence="1">Uncharacterized protein</fullName>
    </submittedName>
</protein>
<evidence type="ECO:0000313" key="2">
    <source>
        <dbReference type="Proteomes" id="UP001169242"/>
    </source>
</evidence>
<comment type="caution">
    <text evidence="1">The sequence shown here is derived from an EMBL/GenBank/DDBJ whole genome shotgun (WGS) entry which is preliminary data.</text>
</comment>
<keyword evidence="2" id="KW-1185">Reference proteome</keyword>
<name>A0AA42J0L5_9FIRM</name>
<dbReference type="RefSeq" id="WP_271011698.1">
    <property type="nucleotide sequence ID" value="NZ_JAQIFT010000030.1"/>
</dbReference>
<dbReference type="Proteomes" id="UP001169242">
    <property type="component" value="Unassembled WGS sequence"/>
</dbReference>
<organism evidence="1 2">
    <name type="scientific">Holtiella tumoricola</name>
    <dbReference type="NCBI Taxonomy" id="3018743"/>
    <lineage>
        <taxon>Bacteria</taxon>
        <taxon>Bacillati</taxon>
        <taxon>Bacillota</taxon>
        <taxon>Clostridia</taxon>
        <taxon>Lachnospirales</taxon>
        <taxon>Cellulosilyticaceae</taxon>
        <taxon>Holtiella</taxon>
    </lineage>
</organism>
<gene>
    <name evidence="1" type="ORF">PBV87_07370</name>
</gene>
<reference evidence="1" key="1">
    <citation type="journal article" date="2023" name="Int. J. Syst. Evol. Microbiol.">
        <title>&lt;i&gt;Holtiella tumoricola&lt;/i&gt; gen. nov. sp. nov., isolated from a human clinical sample.</title>
        <authorList>
            <person name="Allen-Vercoe E."/>
            <person name="Daigneault M.C."/>
            <person name="Vancuren S.J."/>
            <person name="Cochrane K."/>
            <person name="O'Neal L.L."/>
            <person name="Sankaranarayanan K."/>
            <person name="Lawson P.A."/>
        </authorList>
    </citation>
    <scope>NUCLEOTIDE SEQUENCE</scope>
    <source>
        <strain evidence="1">CC70A</strain>
    </source>
</reference>
<sequence length="170" mass="20050">MKTLRERSSRYWLAHKILPNYIFTNTKLFLEKVCTGSDTDVYRFINFLWERAQRKVAEKPTVYMPQVIKEEREDTKVLVMSMPIPEATLEAYYVGVVYNNAKEVRYFVLESSNLVEEDVIACMCEWTKDGKHLNYGFTKDIAIENFIKFILDECMNEEYKILCINPLGTD</sequence>
<accession>A0AA42J0L5</accession>
<dbReference type="AlphaFoldDB" id="A0AA42J0L5"/>
<evidence type="ECO:0000313" key="1">
    <source>
        <dbReference type="EMBL" id="MDA3731298.1"/>
    </source>
</evidence>
<dbReference type="EMBL" id="JAQIFT010000030">
    <property type="protein sequence ID" value="MDA3731298.1"/>
    <property type="molecule type" value="Genomic_DNA"/>
</dbReference>
<proteinExistence type="predicted"/>